<dbReference type="InterPro" id="IPR016166">
    <property type="entry name" value="FAD-bd_PCMH"/>
</dbReference>
<dbReference type="PROSITE" id="PS51387">
    <property type="entry name" value="FAD_PCMH"/>
    <property type="match status" value="1"/>
</dbReference>
<gene>
    <name evidence="3" type="ORF">F2P44_28900</name>
</gene>
<dbReference type="PANTHER" id="PTHR43762:SF1">
    <property type="entry name" value="D-ARABINONO-1,4-LACTONE OXIDASE"/>
    <property type="match status" value="1"/>
</dbReference>
<feature type="domain" description="FAD-binding PCMH-type" evidence="2">
    <location>
        <begin position="321"/>
        <end position="617"/>
    </location>
</feature>
<sequence>MADLHLTTIESHRNVEMANDDHIFLHGKIDDNCHVALQSRRGNVIISGKIDNNCTVTLIAAGDVRIGTEGESGARKIDNNCTVQVEAGGAISVGDVINNHCNVKLDARGDVTVARDVDDNSRVVIESGGAVSIGGKIDNNSVLELRAVADVSIGGKIDNNCNATIDTLRGGITAAGKIDENTVVFLNAARDILIGVTGGSGDRHINNACHVFARSGGEIRVGDKLGDNCMIEFRACGPITIESVVERGCRAFFETREGNNITVRKLRDNNTEVTFWGGRLVEREPRHESPMVRNERWVDAPLFCRGTEVSGEWWQNWGWKYGYVAHEKFIPDTLEALVAYVASLSPNQKTKAVGGGWSFTDAALPFDTAAAIDNVSMEKRGIGGKQPVRRLLEGAPDSYREVPFDNHPNTVVRDRIVSTSWNQDRLTHEVRSGFTLPAGRPNASIIDTRRLASSLQSGLSALLSSHARASAAAGRHFFHVEAGITMSDLNLLLDHQKPRLAIQASGGSPGATLAGTLSTATHGGEFKWPLLMDRVKAIHLVGPGGVEWWIEGSETIAEQSALAAVYPNIDSAHFIAGAWTHSECGQTYIAEDVLRAVTVSMGTMGVIYSVVLEVVPAYAIQQKVKRIDTWHQLLNAAQVKDGQLRARNGAANRRLLDFLLDGARNGTGIARRENVYVDLALNPITQQCWIINRRVIAGLPREPNELNVSIGQYEKSFRREMTNHEASIFRLVNDEMLARIMDFLNYGRSVTDIPNDIPQLGRLLTFLLERPPLLATALSTVNAQLVLNELHRGEESRKRAFLGDLLTGLLNTLMGTVAKDVSDLTGLSYKVGAIGWTDEGLPGKGVEIALPADIAFSFLQSEIIDRLARPAAAPLLGYVSIRVCPPTQALMGMQQFGNFSVMIEPVGFRTPASLGLFREILDALADWNSRFNAGGMLHWGLENDTLDRARFEQSAVTRPTGQGRMSRNWSRSRPSGPCCAEVTLLFSTTISSSGWDWTTIRSWLCQSQELDNPRRSRKIPAASISSSAELQPVSSNTIFTVP</sequence>
<comment type="caution">
    <text evidence="3">The sequence shown here is derived from an EMBL/GenBank/DDBJ whole genome shotgun (WGS) entry which is preliminary data.</text>
</comment>
<accession>A0ABX0NHP8</accession>
<evidence type="ECO:0000313" key="3">
    <source>
        <dbReference type="EMBL" id="NHZ83261.1"/>
    </source>
</evidence>
<dbReference type="InterPro" id="IPR016167">
    <property type="entry name" value="FAD-bd_PCMH_sub1"/>
</dbReference>
<dbReference type="InterPro" id="IPR036318">
    <property type="entry name" value="FAD-bd_PCMH-like_sf"/>
</dbReference>
<organism evidence="3 4">
    <name type="scientific">Massilia frigida</name>
    <dbReference type="NCBI Taxonomy" id="2609281"/>
    <lineage>
        <taxon>Bacteria</taxon>
        <taxon>Pseudomonadati</taxon>
        <taxon>Pseudomonadota</taxon>
        <taxon>Betaproteobacteria</taxon>
        <taxon>Burkholderiales</taxon>
        <taxon>Oxalobacteraceae</taxon>
        <taxon>Telluria group</taxon>
        <taxon>Massilia</taxon>
    </lineage>
</organism>
<name>A0ABX0NHP8_9BURK</name>
<evidence type="ECO:0000256" key="1">
    <source>
        <dbReference type="ARBA" id="ARBA00022827"/>
    </source>
</evidence>
<dbReference type="Gene3D" id="3.30.465.10">
    <property type="match status" value="1"/>
</dbReference>
<keyword evidence="1" id="KW-0274">FAD</keyword>
<dbReference type="RefSeq" id="WP_167092733.1">
    <property type="nucleotide sequence ID" value="NZ_WHJG01000047.1"/>
</dbReference>
<dbReference type="PANTHER" id="PTHR43762">
    <property type="entry name" value="L-GULONOLACTONE OXIDASE"/>
    <property type="match status" value="1"/>
</dbReference>
<dbReference type="EMBL" id="WHJG01000047">
    <property type="protein sequence ID" value="NHZ83261.1"/>
    <property type="molecule type" value="Genomic_DNA"/>
</dbReference>
<reference evidence="3 4" key="1">
    <citation type="submission" date="2019-10" db="EMBL/GenBank/DDBJ databases">
        <title>Taxonomy of Antarctic Massilia spp.: description of Massilia rubra sp. nov., Massilia aquatica sp. nov., Massilia mucilaginosa sp. nov., Massilia frigida sp. nov. isolated from streams, lakes and regoliths.</title>
        <authorList>
            <person name="Holochova P."/>
            <person name="Sedlacek I."/>
            <person name="Kralova S."/>
            <person name="Maslanova I."/>
            <person name="Busse H.-J."/>
            <person name="Stankova E."/>
            <person name="Vrbovska V."/>
            <person name="Kovarovic V."/>
            <person name="Bartak M."/>
            <person name="Svec P."/>
            <person name="Pantucek R."/>
        </authorList>
    </citation>
    <scope>NUCLEOTIDE SEQUENCE [LARGE SCALE GENOMIC DNA]</scope>
    <source>
        <strain evidence="3 4">CCM 8695</strain>
    </source>
</reference>
<protein>
    <recommendedName>
        <fullName evidence="2">FAD-binding PCMH-type domain-containing protein</fullName>
    </recommendedName>
</protein>
<evidence type="ECO:0000313" key="4">
    <source>
        <dbReference type="Proteomes" id="UP000621455"/>
    </source>
</evidence>
<proteinExistence type="predicted"/>
<evidence type="ECO:0000259" key="2">
    <source>
        <dbReference type="PROSITE" id="PS51387"/>
    </source>
</evidence>
<keyword evidence="1" id="KW-0285">Flavoprotein</keyword>
<keyword evidence="4" id="KW-1185">Reference proteome</keyword>
<dbReference type="InterPro" id="IPR010031">
    <property type="entry name" value="FAD_lactone_oxidase-like"/>
</dbReference>
<dbReference type="Gene3D" id="3.30.43.10">
    <property type="entry name" value="Uridine Diphospho-n-acetylenolpyruvylglucosamine Reductase, domain 2"/>
    <property type="match status" value="1"/>
</dbReference>
<dbReference type="InterPro" id="IPR016169">
    <property type="entry name" value="FAD-bd_PCMH_sub2"/>
</dbReference>
<dbReference type="SUPFAM" id="SSF56176">
    <property type="entry name" value="FAD-binding/transporter-associated domain-like"/>
    <property type="match status" value="1"/>
</dbReference>
<dbReference type="Proteomes" id="UP000621455">
    <property type="component" value="Unassembled WGS sequence"/>
</dbReference>